<feature type="region of interest" description="Disordered" evidence="1">
    <location>
        <begin position="351"/>
        <end position="395"/>
    </location>
</feature>
<dbReference type="AlphaFoldDB" id="A0A895XXX7"/>
<dbReference type="EMBL" id="CP070496">
    <property type="protein sequence ID" value="QSB07050.1"/>
    <property type="molecule type" value="Genomic_DNA"/>
</dbReference>
<reference evidence="3" key="1">
    <citation type="submission" date="2021-02" db="EMBL/GenBank/DDBJ databases">
        <title>Natronoglycomyces albus gen. nov., sp. nov, a haloalkaliphilic actinobacterium from a soda solonchak soil.</title>
        <authorList>
            <person name="Sorokin D.Y."/>
            <person name="Khijniak T.V."/>
            <person name="Zakharycheva A.P."/>
            <person name="Boueva O.V."/>
            <person name="Ariskina E.V."/>
            <person name="Hahnke R.L."/>
            <person name="Bunk B."/>
            <person name="Sproer C."/>
            <person name="Schumann P."/>
            <person name="Evtushenko L.I."/>
            <person name="Kublanov I.V."/>
        </authorList>
    </citation>
    <scope>NUCLEOTIDE SEQUENCE</scope>
    <source>
        <strain evidence="3">DSM 106290</strain>
    </source>
</reference>
<proteinExistence type="predicted"/>
<organism evidence="3 4">
    <name type="scientific">Natronoglycomyces albus</name>
    <dbReference type="NCBI Taxonomy" id="2811108"/>
    <lineage>
        <taxon>Bacteria</taxon>
        <taxon>Bacillati</taxon>
        <taxon>Actinomycetota</taxon>
        <taxon>Actinomycetes</taxon>
        <taxon>Glycomycetales</taxon>
        <taxon>Glycomycetaceae</taxon>
        <taxon>Natronoglycomyces</taxon>
    </lineage>
</organism>
<dbReference type="PANTHER" id="PTHR41771">
    <property type="entry name" value="MEMBRANE PROTEIN-RELATED"/>
    <property type="match status" value="1"/>
</dbReference>
<feature type="transmembrane region" description="Helical" evidence="2">
    <location>
        <begin position="186"/>
        <end position="204"/>
    </location>
</feature>
<protein>
    <submittedName>
        <fullName evidence="3">YibE/F family protein</fullName>
    </submittedName>
</protein>
<sequence>MLWPYGLEDAEGFDEGNEESGKVIAVLEEPCPEYEDGMPTGMVPERCGTVLVEVTSGPDAGTEIITDIPFGPGSPVDVESGDRVVLMHLPEGQIENPYHIIDYERGQALWALLIAFVVAIIAFGRWKGARALVSLALTFALVLLFIVPGILDGKPPLLVAIVGASAIMLASLYITHGWNRSTTMAVLGTLGSLLITGVLAGAAVNLAQINGIIDSETSLLSMHYGIDMSGLLLAGILIGALGVIDDVTISQSATVDELTKANPRYSRLQLYTAGMRVGRAHITSVVNTLVLAYAGAALPLLVLIAAAAQPLDQVVTSQLIATEIARAVIGTLGLIAAVPLTTGLAAWFAKQDPPKPKSDADVLKPPTKRPAATRKKRDIHDVAWGDEEPPHPKTD</sequence>
<keyword evidence="2" id="KW-1133">Transmembrane helix</keyword>
<evidence type="ECO:0000256" key="2">
    <source>
        <dbReference type="SAM" id="Phobius"/>
    </source>
</evidence>
<feature type="transmembrane region" description="Helical" evidence="2">
    <location>
        <begin position="327"/>
        <end position="349"/>
    </location>
</feature>
<feature type="transmembrane region" description="Helical" evidence="2">
    <location>
        <begin position="285"/>
        <end position="307"/>
    </location>
</feature>
<feature type="transmembrane region" description="Helical" evidence="2">
    <location>
        <begin position="157"/>
        <end position="174"/>
    </location>
</feature>
<dbReference type="Proteomes" id="UP000662939">
    <property type="component" value="Chromosome"/>
</dbReference>
<feature type="transmembrane region" description="Helical" evidence="2">
    <location>
        <begin position="107"/>
        <end position="124"/>
    </location>
</feature>
<evidence type="ECO:0000313" key="3">
    <source>
        <dbReference type="EMBL" id="QSB07050.1"/>
    </source>
</evidence>
<feature type="transmembrane region" description="Helical" evidence="2">
    <location>
        <begin position="131"/>
        <end position="151"/>
    </location>
</feature>
<feature type="transmembrane region" description="Helical" evidence="2">
    <location>
        <begin position="224"/>
        <end position="244"/>
    </location>
</feature>
<keyword evidence="4" id="KW-1185">Reference proteome</keyword>
<name>A0A895XXX7_9ACTN</name>
<feature type="compositionally biased region" description="Basic and acidic residues" evidence="1">
    <location>
        <begin position="378"/>
        <end position="395"/>
    </location>
</feature>
<feature type="compositionally biased region" description="Basic and acidic residues" evidence="1">
    <location>
        <begin position="352"/>
        <end position="362"/>
    </location>
</feature>
<keyword evidence="2" id="KW-0812">Transmembrane</keyword>
<evidence type="ECO:0000256" key="1">
    <source>
        <dbReference type="SAM" id="MobiDB-lite"/>
    </source>
</evidence>
<keyword evidence="2" id="KW-0472">Membrane</keyword>
<accession>A0A895XXX7</accession>
<gene>
    <name evidence="3" type="ORF">JQS30_11030</name>
</gene>
<dbReference type="PANTHER" id="PTHR41771:SF1">
    <property type="entry name" value="MEMBRANE PROTEIN"/>
    <property type="match status" value="1"/>
</dbReference>
<evidence type="ECO:0000313" key="4">
    <source>
        <dbReference type="Proteomes" id="UP000662939"/>
    </source>
</evidence>
<dbReference type="Pfam" id="PF07907">
    <property type="entry name" value="YibE_F"/>
    <property type="match status" value="1"/>
</dbReference>
<dbReference type="KEGG" id="nav:JQS30_11030"/>
<dbReference type="InterPro" id="IPR012507">
    <property type="entry name" value="YibE_F"/>
</dbReference>